<sequence>MKTLALALTFVVLSCTVTPRSIYSTRPVGAPDLTLRVINNTAQPIHVYLWPSREPIGVADLPDNCLTVNYVSPYATGFVFEMDGHYYTTPNAPLSKGGWETTINSAPANWQHDVNRTTPAERCDWR</sequence>
<evidence type="ECO:0000313" key="1">
    <source>
        <dbReference type="EMBL" id="NIR76799.1"/>
    </source>
</evidence>
<evidence type="ECO:0000313" key="2">
    <source>
        <dbReference type="Proteomes" id="UP000702544"/>
    </source>
</evidence>
<protein>
    <submittedName>
        <fullName evidence="1">Uncharacterized protein</fullName>
    </submittedName>
</protein>
<comment type="caution">
    <text evidence="1">The sequence shown here is derived from an EMBL/GenBank/DDBJ whole genome shotgun (WGS) entry which is preliminary data.</text>
</comment>
<proteinExistence type="predicted"/>
<dbReference type="AlphaFoldDB" id="A0AAE5CDY9"/>
<dbReference type="EMBL" id="JAACAK010000148">
    <property type="protein sequence ID" value="NIR76799.1"/>
    <property type="molecule type" value="Genomic_DNA"/>
</dbReference>
<organism evidence="1 2">
    <name type="scientific">Candidatus Kutchimonas denitrificans</name>
    <dbReference type="NCBI Taxonomy" id="3056748"/>
    <lineage>
        <taxon>Bacteria</taxon>
        <taxon>Pseudomonadati</taxon>
        <taxon>Gemmatimonadota</taxon>
        <taxon>Gemmatimonadia</taxon>
        <taxon>Candidatus Palauibacterales</taxon>
        <taxon>Candidatus Palauibacteraceae</taxon>
        <taxon>Candidatus Kutchimonas</taxon>
    </lineage>
</organism>
<gene>
    <name evidence="1" type="ORF">GWO12_17110</name>
</gene>
<name>A0AAE5CDY9_9BACT</name>
<accession>A0AAE5CDY9</accession>
<dbReference type="Proteomes" id="UP000702544">
    <property type="component" value="Unassembled WGS sequence"/>
</dbReference>
<reference evidence="1 2" key="1">
    <citation type="submission" date="2020-01" db="EMBL/GenBank/DDBJ databases">
        <title>Genomes assembled from Gulf of Kutch pelagic sediment metagenomes.</title>
        <authorList>
            <person name="Chandrashekar M."/>
            <person name="Mahajan M.S."/>
            <person name="Dave K.J."/>
            <person name="Vatsa P."/>
            <person name="Nathani N.M."/>
        </authorList>
    </citation>
    <scope>NUCLEOTIDE SEQUENCE [LARGE SCALE GENOMIC DNA]</scope>
    <source>
        <strain evidence="1">KS3-K002</strain>
    </source>
</reference>
<dbReference type="PROSITE" id="PS51257">
    <property type="entry name" value="PROKAR_LIPOPROTEIN"/>
    <property type="match status" value="1"/>
</dbReference>